<protein>
    <submittedName>
        <fullName evidence="3">Uncharacterized protein DUF4233</fullName>
    </submittedName>
</protein>
<feature type="transmembrane region" description="Helical" evidence="2">
    <location>
        <begin position="93"/>
        <end position="121"/>
    </location>
</feature>
<feature type="transmembrane region" description="Helical" evidence="2">
    <location>
        <begin position="62"/>
        <end position="81"/>
    </location>
</feature>
<gene>
    <name evidence="3" type="ORF">EDD32_2313</name>
</gene>
<proteinExistence type="predicted"/>
<name>A0A3N4Z634_9MICO</name>
<dbReference type="AlphaFoldDB" id="A0A3N4Z634"/>
<feature type="region of interest" description="Disordered" evidence="1">
    <location>
        <begin position="1"/>
        <end position="24"/>
    </location>
</feature>
<keyword evidence="2" id="KW-0812">Transmembrane</keyword>
<evidence type="ECO:0000256" key="2">
    <source>
        <dbReference type="SAM" id="Phobius"/>
    </source>
</evidence>
<organism evidence="3 4">
    <name type="scientific">Georgenia muralis</name>
    <dbReference type="NCBI Taxonomy" id="154117"/>
    <lineage>
        <taxon>Bacteria</taxon>
        <taxon>Bacillati</taxon>
        <taxon>Actinomycetota</taxon>
        <taxon>Actinomycetes</taxon>
        <taxon>Micrococcales</taxon>
        <taxon>Bogoriellaceae</taxon>
        <taxon>Georgenia</taxon>
    </lineage>
</organism>
<comment type="caution">
    <text evidence="3">The sequence shown here is derived from an EMBL/GenBank/DDBJ whole genome shotgun (WGS) entry which is preliminary data.</text>
</comment>
<evidence type="ECO:0000313" key="4">
    <source>
        <dbReference type="Proteomes" id="UP000280726"/>
    </source>
</evidence>
<dbReference type="InterPro" id="IPR025327">
    <property type="entry name" value="DUF4233"/>
</dbReference>
<accession>A0A3N4Z634</accession>
<sequence>MPGAGAGDRAGILGPVSTTDAAPRPPGSARLLFARTVLVSEAFVVLFATLVAHGLRLADRPVVWAAGGAVMLAAVLATAALRRPRVGLVAGSLVQLVLVAGGLVVPMMFVVGVVFALIWVVSLQLGGRIDLERQERYAAEVALRAGGADDAGGADAPDAADAAGDADAADAAGATGQAH</sequence>
<reference evidence="3 4" key="1">
    <citation type="submission" date="2018-11" db="EMBL/GenBank/DDBJ databases">
        <title>Sequencing the genomes of 1000 actinobacteria strains.</title>
        <authorList>
            <person name="Klenk H.-P."/>
        </authorList>
    </citation>
    <scope>NUCLEOTIDE SEQUENCE [LARGE SCALE GENOMIC DNA]</scope>
    <source>
        <strain evidence="3 4">DSM 14418</strain>
    </source>
</reference>
<keyword evidence="2" id="KW-0472">Membrane</keyword>
<evidence type="ECO:0000313" key="3">
    <source>
        <dbReference type="EMBL" id="RPF27813.1"/>
    </source>
</evidence>
<dbReference type="Proteomes" id="UP000280726">
    <property type="component" value="Unassembled WGS sequence"/>
</dbReference>
<keyword evidence="4" id="KW-1185">Reference proteome</keyword>
<feature type="transmembrane region" description="Helical" evidence="2">
    <location>
        <begin position="32"/>
        <end position="55"/>
    </location>
</feature>
<evidence type="ECO:0000256" key="1">
    <source>
        <dbReference type="SAM" id="MobiDB-lite"/>
    </source>
</evidence>
<keyword evidence="2" id="KW-1133">Transmembrane helix</keyword>
<dbReference type="Pfam" id="PF14017">
    <property type="entry name" value="DUF4233"/>
    <property type="match status" value="1"/>
</dbReference>
<dbReference type="EMBL" id="RKRA01000001">
    <property type="protein sequence ID" value="RPF27813.1"/>
    <property type="molecule type" value="Genomic_DNA"/>
</dbReference>
<feature type="region of interest" description="Disordered" evidence="1">
    <location>
        <begin position="148"/>
        <end position="179"/>
    </location>
</feature>